<sequence>MMVNVMERLEQALHGPSGVLRNPIEQQRLIPQMVGRVINLILRELHIPEKIEREREEEAPEGKASKKQCDQVDLHGCEDTYKEENVDRQSIHASTSTLDVNMKRDLTKEFDDMGRQSNKKPKVSVKIEKE</sequence>
<feature type="region of interest" description="Disordered" evidence="1">
    <location>
        <begin position="108"/>
        <end position="130"/>
    </location>
</feature>
<dbReference type="AlphaFoldDB" id="A0A328DHE0"/>
<evidence type="ECO:0000313" key="3">
    <source>
        <dbReference type="Proteomes" id="UP000249390"/>
    </source>
</evidence>
<comment type="caution">
    <text evidence="2">The sequence shown here is derived from an EMBL/GenBank/DDBJ whole genome shotgun (WGS) entry which is preliminary data.</text>
</comment>
<keyword evidence="3" id="KW-1185">Reference proteome</keyword>
<feature type="region of interest" description="Disordered" evidence="1">
    <location>
        <begin position="50"/>
        <end position="70"/>
    </location>
</feature>
<dbReference type="Proteomes" id="UP000249390">
    <property type="component" value="Unassembled WGS sequence"/>
</dbReference>
<evidence type="ECO:0000313" key="2">
    <source>
        <dbReference type="EMBL" id="RAL45275.1"/>
    </source>
</evidence>
<protein>
    <submittedName>
        <fullName evidence="2">Uncharacterized protein</fullName>
    </submittedName>
</protein>
<proteinExistence type="predicted"/>
<evidence type="ECO:0000256" key="1">
    <source>
        <dbReference type="SAM" id="MobiDB-lite"/>
    </source>
</evidence>
<name>A0A328DHE0_9ASTE</name>
<organism evidence="2 3">
    <name type="scientific">Cuscuta australis</name>
    <dbReference type="NCBI Taxonomy" id="267555"/>
    <lineage>
        <taxon>Eukaryota</taxon>
        <taxon>Viridiplantae</taxon>
        <taxon>Streptophyta</taxon>
        <taxon>Embryophyta</taxon>
        <taxon>Tracheophyta</taxon>
        <taxon>Spermatophyta</taxon>
        <taxon>Magnoliopsida</taxon>
        <taxon>eudicotyledons</taxon>
        <taxon>Gunneridae</taxon>
        <taxon>Pentapetalae</taxon>
        <taxon>asterids</taxon>
        <taxon>lamiids</taxon>
        <taxon>Solanales</taxon>
        <taxon>Convolvulaceae</taxon>
        <taxon>Cuscuteae</taxon>
        <taxon>Cuscuta</taxon>
        <taxon>Cuscuta subgen. Grammica</taxon>
        <taxon>Cuscuta sect. Cleistogrammica</taxon>
    </lineage>
</organism>
<reference evidence="2 3" key="1">
    <citation type="submission" date="2018-06" db="EMBL/GenBank/DDBJ databases">
        <title>The Genome of Cuscuta australis (Dodder) Provides Insight into the Evolution of Plant Parasitism.</title>
        <authorList>
            <person name="Liu H."/>
        </authorList>
    </citation>
    <scope>NUCLEOTIDE SEQUENCE [LARGE SCALE GENOMIC DNA]</scope>
    <source>
        <strain evidence="3">cv. Yunnan</strain>
        <tissue evidence="2">Vines</tissue>
    </source>
</reference>
<gene>
    <name evidence="2" type="ORF">DM860_014685</name>
</gene>
<accession>A0A328DHE0</accession>
<dbReference type="EMBL" id="NQVE01000135">
    <property type="protein sequence ID" value="RAL45275.1"/>
    <property type="molecule type" value="Genomic_DNA"/>
</dbReference>